<evidence type="ECO:0000313" key="1">
    <source>
        <dbReference type="EMBL" id="KAJ7359894.1"/>
    </source>
</evidence>
<sequence>MFFNELMDISTLPATLERLVLTWEFEYKEMEEALTADFPTFDGLQHVLMGEYLSLKALWLNSHDLVFHWCKLLDGSKVEATIEDAEISEEMQKGLTAFWDTQRCGSIPKISGTGERLDDLTIFIEYGSPCIELCMRNSSWSGLYTNSNTCSEQGEERISLNTSNRAEGYMPVPSIAKVKSGLSSSPKEIWANNLFTEYINVTNFLSFKRPDEVTKMVRTGKE</sequence>
<reference evidence="1" key="1">
    <citation type="submission" date="2023-03" db="EMBL/GenBank/DDBJ databases">
        <title>Massive genome expansion in bonnet fungi (Mycena s.s.) driven by repeated elements and novel gene families across ecological guilds.</title>
        <authorList>
            <consortium name="Lawrence Berkeley National Laboratory"/>
            <person name="Harder C.B."/>
            <person name="Miyauchi S."/>
            <person name="Viragh M."/>
            <person name="Kuo A."/>
            <person name="Thoen E."/>
            <person name="Andreopoulos B."/>
            <person name="Lu D."/>
            <person name="Skrede I."/>
            <person name="Drula E."/>
            <person name="Henrissat B."/>
            <person name="Morin E."/>
            <person name="Kohler A."/>
            <person name="Barry K."/>
            <person name="LaButti K."/>
            <person name="Morin E."/>
            <person name="Salamov A."/>
            <person name="Lipzen A."/>
            <person name="Mereny Z."/>
            <person name="Hegedus B."/>
            <person name="Baldrian P."/>
            <person name="Stursova M."/>
            <person name="Weitz H."/>
            <person name="Taylor A."/>
            <person name="Grigoriev I.V."/>
            <person name="Nagy L.G."/>
            <person name="Martin F."/>
            <person name="Kauserud H."/>
        </authorList>
    </citation>
    <scope>NUCLEOTIDE SEQUENCE</scope>
    <source>
        <strain evidence="1">CBHHK002</strain>
    </source>
</reference>
<dbReference type="EMBL" id="JARIHO010000006">
    <property type="protein sequence ID" value="KAJ7359894.1"/>
    <property type="molecule type" value="Genomic_DNA"/>
</dbReference>
<evidence type="ECO:0000313" key="2">
    <source>
        <dbReference type="Proteomes" id="UP001218218"/>
    </source>
</evidence>
<protein>
    <submittedName>
        <fullName evidence="1">Uncharacterized protein</fullName>
    </submittedName>
</protein>
<name>A0AAD7EZK1_9AGAR</name>
<accession>A0AAD7EZK1</accession>
<dbReference type="AlphaFoldDB" id="A0AAD7EZK1"/>
<comment type="caution">
    <text evidence="1">The sequence shown here is derived from an EMBL/GenBank/DDBJ whole genome shotgun (WGS) entry which is preliminary data.</text>
</comment>
<gene>
    <name evidence="1" type="ORF">DFH08DRAFT_801655</name>
</gene>
<dbReference type="Proteomes" id="UP001218218">
    <property type="component" value="Unassembled WGS sequence"/>
</dbReference>
<keyword evidence="2" id="KW-1185">Reference proteome</keyword>
<proteinExistence type="predicted"/>
<organism evidence="1 2">
    <name type="scientific">Mycena albidolilacea</name>
    <dbReference type="NCBI Taxonomy" id="1033008"/>
    <lineage>
        <taxon>Eukaryota</taxon>
        <taxon>Fungi</taxon>
        <taxon>Dikarya</taxon>
        <taxon>Basidiomycota</taxon>
        <taxon>Agaricomycotina</taxon>
        <taxon>Agaricomycetes</taxon>
        <taxon>Agaricomycetidae</taxon>
        <taxon>Agaricales</taxon>
        <taxon>Marasmiineae</taxon>
        <taxon>Mycenaceae</taxon>
        <taxon>Mycena</taxon>
    </lineage>
</organism>